<dbReference type="Gene3D" id="1.10.287.110">
    <property type="entry name" value="DnaJ domain"/>
    <property type="match status" value="1"/>
</dbReference>
<dbReference type="AlphaFoldDB" id="A0A7H1NR08"/>
<proteinExistence type="predicted"/>
<sequence>MSIWGKLFGGVAGFAVGGPVGGIVGTMLGHAADKGSLFNTPPGGWSEGWKNRLAPDPAGASAFIAAKMAATFGQREQLYSLCLIILSAKLAKIDAPVNRTEINSFKQLLNIPTAQTKPVGQLFDAARQRTDDYENYATLLAQSYANDPLPLEDLLRILYRLALSDAGPTKALHSSELRFLQRLHGIFGLSDGAWDRIREGSARPSANPHKAYQVLGLSVSATDEEIRMKWKALLMEYHPDRLSAKGASEADIAKASQKVADINAAWDQIKRDRKI</sequence>
<evidence type="ECO:0000259" key="1">
    <source>
        <dbReference type="PROSITE" id="PS50076"/>
    </source>
</evidence>
<protein>
    <submittedName>
        <fullName evidence="2">DnaJ-like protein DjlA</fullName>
    </submittedName>
</protein>
<dbReference type="KEGG" id="ebla:JGUZn3_09880"/>
<evidence type="ECO:0000313" key="3">
    <source>
        <dbReference type="Proteomes" id="UP000516349"/>
    </source>
</evidence>
<gene>
    <name evidence="2" type="primary">djlA</name>
    <name evidence="2" type="ORF">JGUZn3_09880</name>
</gene>
<dbReference type="InterPro" id="IPR007791">
    <property type="entry name" value="DjlA_N"/>
</dbReference>
<dbReference type="PROSITE" id="PS50076">
    <property type="entry name" value="DNAJ_2"/>
    <property type="match status" value="1"/>
</dbReference>
<dbReference type="Pfam" id="PF00226">
    <property type="entry name" value="DnaJ"/>
    <property type="match status" value="1"/>
</dbReference>
<keyword evidence="3" id="KW-1185">Reference proteome</keyword>
<dbReference type="InterPro" id="IPR036869">
    <property type="entry name" value="J_dom_sf"/>
</dbReference>
<reference evidence="2 3" key="1">
    <citation type="submission" date="2020-08" db="EMBL/GenBank/DDBJ databases">
        <title>Complete genome sequence of Entomobacter blattae G55GP.</title>
        <authorList>
            <person name="Poehlein A."/>
            <person name="Guzman J."/>
            <person name="Daniel R."/>
            <person name="Vilcinskas A."/>
        </authorList>
    </citation>
    <scope>NUCLEOTIDE SEQUENCE [LARGE SCALE GENOMIC DNA]</scope>
    <source>
        <strain evidence="2 3">G55GP</strain>
    </source>
</reference>
<dbReference type="Proteomes" id="UP000516349">
    <property type="component" value="Chromosome"/>
</dbReference>
<dbReference type="CDD" id="cd06257">
    <property type="entry name" value="DnaJ"/>
    <property type="match status" value="1"/>
</dbReference>
<dbReference type="Gene3D" id="1.10.3680.10">
    <property type="entry name" value="TerB-like"/>
    <property type="match status" value="1"/>
</dbReference>
<name>A0A7H1NR08_9PROT</name>
<dbReference type="SMART" id="SM00271">
    <property type="entry name" value="DnaJ"/>
    <property type="match status" value="1"/>
</dbReference>
<dbReference type="InterPro" id="IPR029024">
    <property type="entry name" value="TerB-like"/>
</dbReference>
<evidence type="ECO:0000313" key="2">
    <source>
        <dbReference type="EMBL" id="QNT78218.1"/>
    </source>
</evidence>
<dbReference type="EMBL" id="CP060244">
    <property type="protein sequence ID" value="QNT78218.1"/>
    <property type="molecule type" value="Genomic_DNA"/>
</dbReference>
<organism evidence="2 3">
    <name type="scientific">Entomobacter blattae</name>
    <dbReference type="NCBI Taxonomy" id="2762277"/>
    <lineage>
        <taxon>Bacteria</taxon>
        <taxon>Pseudomonadati</taxon>
        <taxon>Pseudomonadota</taxon>
        <taxon>Alphaproteobacteria</taxon>
        <taxon>Acetobacterales</taxon>
        <taxon>Acetobacteraceae</taxon>
        <taxon>Entomobacter</taxon>
    </lineage>
</organism>
<dbReference type="SUPFAM" id="SSF46565">
    <property type="entry name" value="Chaperone J-domain"/>
    <property type="match status" value="1"/>
</dbReference>
<dbReference type="Pfam" id="PF05099">
    <property type="entry name" value="TerB"/>
    <property type="match status" value="1"/>
</dbReference>
<dbReference type="InterPro" id="IPR001623">
    <property type="entry name" value="DnaJ_domain"/>
</dbReference>
<dbReference type="PRINTS" id="PR00625">
    <property type="entry name" value="JDOMAIN"/>
</dbReference>
<dbReference type="RefSeq" id="WP_203414560.1">
    <property type="nucleotide sequence ID" value="NZ_CP060244.1"/>
</dbReference>
<accession>A0A7H1NR08</accession>
<feature type="domain" description="J" evidence="1">
    <location>
        <begin position="210"/>
        <end position="274"/>
    </location>
</feature>
<dbReference type="SUPFAM" id="SSF158682">
    <property type="entry name" value="TerB-like"/>
    <property type="match status" value="1"/>
</dbReference>